<feature type="domain" description="Peptidase M61 catalytic" evidence="2">
    <location>
        <begin position="127"/>
        <end position="189"/>
    </location>
</feature>
<dbReference type="Gene3D" id="1.10.390.10">
    <property type="entry name" value="Neutral Protease Domain 2"/>
    <property type="match status" value="1"/>
</dbReference>
<dbReference type="InterPro" id="IPR007963">
    <property type="entry name" value="Peptidase_M61_catalytic"/>
</dbReference>
<dbReference type="Pfam" id="PF05299">
    <property type="entry name" value="Peptidase_M61"/>
    <property type="match status" value="1"/>
</dbReference>
<feature type="signal peptide" evidence="1">
    <location>
        <begin position="1"/>
        <end position="23"/>
    </location>
</feature>
<dbReference type="Proteomes" id="UP001231915">
    <property type="component" value="Unassembled WGS sequence"/>
</dbReference>
<keyword evidence="1" id="KW-0732">Signal</keyword>
<evidence type="ECO:0000256" key="1">
    <source>
        <dbReference type="SAM" id="SignalP"/>
    </source>
</evidence>
<evidence type="ECO:0000259" key="2">
    <source>
        <dbReference type="Pfam" id="PF05299"/>
    </source>
</evidence>
<feature type="chain" id="PRO_5045173838" description="Peptidase M61 catalytic domain-containing protein" evidence="1">
    <location>
        <begin position="24"/>
        <end position="289"/>
    </location>
</feature>
<organism evidence="3 4">
    <name type="scientific">Pseudoalteromonas obscura</name>
    <dbReference type="NCBI Taxonomy" id="3048491"/>
    <lineage>
        <taxon>Bacteria</taxon>
        <taxon>Pseudomonadati</taxon>
        <taxon>Pseudomonadota</taxon>
        <taxon>Gammaproteobacteria</taxon>
        <taxon>Alteromonadales</taxon>
        <taxon>Pseudoalteromonadaceae</taxon>
        <taxon>Pseudoalteromonas</taxon>
    </lineage>
</organism>
<protein>
    <recommendedName>
        <fullName evidence="2">Peptidase M61 catalytic domain-containing protein</fullName>
    </recommendedName>
</protein>
<reference evidence="3 4" key="1">
    <citation type="submission" date="2023-05" db="EMBL/GenBank/DDBJ databases">
        <title>Pseudoalteromonas ardens sp. nov., Pseudoalteromonas obscura sp. nov., and Pseudoalteromonas umbrosa sp. nov., isolated from the coral Montipora capitata.</title>
        <authorList>
            <person name="Thomas E.M."/>
            <person name="Smith E.M."/>
            <person name="Papke E."/>
            <person name="Shlafstein M.D."/>
            <person name="Oline D.K."/>
            <person name="Videau P."/>
            <person name="Saw J.H."/>
            <person name="Strangman W.K."/>
            <person name="Ushijima B."/>
        </authorList>
    </citation>
    <scope>NUCLEOTIDE SEQUENCE [LARGE SCALE GENOMIC DNA]</scope>
    <source>
        <strain evidence="3 4">P94</strain>
    </source>
</reference>
<evidence type="ECO:0000313" key="4">
    <source>
        <dbReference type="Proteomes" id="UP001231915"/>
    </source>
</evidence>
<accession>A0ABT7EMW9</accession>
<dbReference type="RefSeq" id="WP_284137708.1">
    <property type="nucleotide sequence ID" value="NZ_JASJUT010000006.1"/>
</dbReference>
<proteinExistence type="predicted"/>
<name>A0ABT7EMW9_9GAMM</name>
<dbReference type="EMBL" id="JASJUT010000006">
    <property type="protein sequence ID" value="MDK2596391.1"/>
    <property type="molecule type" value="Genomic_DNA"/>
</dbReference>
<dbReference type="InterPro" id="IPR027268">
    <property type="entry name" value="Peptidase_M4/M1_CTD_sf"/>
</dbReference>
<evidence type="ECO:0000313" key="3">
    <source>
        <dbReference type="EMBL" id="MDK2596391.1"/>
    </source>
</evidence>
<sequence>MGLSWRCIAVFTCFVGCCFPAYSNSIEAVWHSAPSTSLESEKVNNWLYHGLEKTTFVLGKLEQPTVPVYIHAIEYANEPVPWGEISRGNIDSITLHVNTKASLWALKADWTLYHELAHLYHPLFAYRDMWLAEGLATYLQNGVMLKSGIISSQEFVQRISDGLARGERATHLFIGTLSSVSENMWRLKAYQRVYWSGVAFFIEAELKLQEEGVKHSLVGLIARYQACCRKNASAGKKESALHFLRELDKLAGSKVLEPLYHLYGTRSNFPFITKSQVRLASVHYLPLTR</sequence>
<comment type="caution">
    <text evidence="3">The sequence shown here is derived from an EMBL/GenBank/DDBJ whole genome shotgun (WGS) entry which is preliminary data.</text>
</comment>
<keyword evidence="4" id="KW-1185">Reference proteome</keyword>
<gene>
    <name evidence="3" type="ORF">QNM18_15110</name>
</gene>